<comment type="caution">
    <text evidence="1">The sequence shown here is derived from an EMBL/GenBank/DDBJ whole genome shotgun (WGS) entry which is preliminary data.</text>
</comment>
<reference evidence="1 2" key="1">
    <citation type="journal article" date="2014" name="Genome Announc.">
        <title>The Genome of the Predominant Equine Lactobacillus Species, Lactobacillus equi, Is Reflective of Its Lifestyle Adaptations to an Herbivorous Host.</title>
        <authorList>
            <person name="O'Donnell M.M."/>
            <person name="Harris H.M."/>
            <person name="O'Toole P.W."/>
            <person name="Ross R.P."/>
        </authorList>
    </citation>
    <scope>NUCLEOTIDE SEQUENCE [LARGE SCALE GENOMIC DNA]</scope>
    <source>
        <strain evidence="1 2">DPC 6820</strain>
    </source>
</reference>
<name>V7HV30_9LACO</name>
<accession>V7HV30</accession>
<sequence length="252" mass="29211">MLLFSKIAKEKVEDIFMNELESIGSERVQVINHKMDKLIEKDLRKTILEVYLAFEISEVYSESAYQLIIYGKRNANNENTYRFLIDNLNIMDLYTYDYSERDLDALKDDLAQTGKRNGVLLDVRRIAQLLDLSQSNISRAVKMLTKTTCSMCEVADLNLVSKDGLINTVTNTPYFYRKITNKVMRALAHNGRTILTQEELAERTGLDLEKIKHPELFCRNKDEYFDALAKIQQAVVPYDLDWFGKRGTQRKG</sequence>
<dbReference type="AlphaFoldDB" id="V7HV30"/>
<evidence type="ECO:0000313" key="1">
    <source>
        <dbReference type="EMBL" id="ETA73752.1"/>
    </source>
</evidence>
<dbReference type="EMBL" id="AWWH01000158">
    <property type="protein sequence ID" value="ETA73752.1"/>
    <property type="molecule type" value="Genomic_DNA"/>
</dbReference>
<gene>
    <name evidence="1" type="ORF">LEQ_0055c</name>
</gene>
<dbReference type="PATRIC" id="fig|1392007.3.peg.1411"/>
<keyword evidence="2" id="KW-1185">Reference proteome</keyword>
<dbReference type="Proteomes" id="UP000018559">
    <property type="component" value="Unassembled WGS sequence"/>
</dbReference>
<proteinExistence type="predicted"/>
<evidence type="ECO:0000313" key="2">
    <source>
        <dbReference type="Proteomes" id="UP000018559"/>
    </source>
</evidence>
<organism evidence="1 2">
    <name type="scientific">Ligilactobacillus equi DPC 6820</name>
    <dbReference type="NCBI Taxonomy" id="1392007"/>
    <lineage>
        <taxon>Bacteria</taxon>
        <taxon>Bacillati</taxon>
        <taxon>Bacillota</taxon>
        <taxon>Bacilli</taxon>
        <taxon>Lactobacillales</taxon>
        <taxon>Lactobacillaceae</taxon>
        <taxon>Ligilactobacillus</taxon>
    </lineage>
</organism>
<protein>
    <submittedName>
        <fullName evidence="1">Uncharacterized protein</fullName>
    </submittedName>
</protein>